<evidence type="ECO:0000313" key="2">
    <source>
        <dbReference type="Proteomes" id="UP000789920"/>
    </source>
</evidence>
<protein>
    <submittedName>
        <fullName evidence="1">6951_t:CDS:1</fullName>
    </submittedName>
</protein>
<gene>
    <name evidence="1" type="ORF">RPERSI_LOCUS5879</name>
</gene>
<proteinExistence type="predicted"/>
<dbReference type="Proteomes" id="UP000789920">
    <property type="component" value="Unassembled WGS sequence"/>
</dbReference>
<keyword evidence="2" id="KW-1185">Reference proteome</keyword>
<evidence type="ECO:0000313" key="1">
    <source>
        <dbReference type="EMBL" id="CAG8599978.1"/>
    </source>
</evidence>
<comment type="caution">
    <text evidence="1">The sequence shown here is derived from an EMBL/GenBank/DDBJ whole genome shotgun (WGS) entry which is preliminary data.</text>
</comment>
<sequence>MDFVYETKESILSKLFNKKTLKRKHKLKKNRKLVKYENYKKLYLKEKKQNEEYVSLLNNVRDYFGKSWYTFLNDCEEAKQFNDYSRYLVNDILKEDQVDNEIKEVINLTNEEGVDKVGEKEEGDFDYYFKLDKNNTVLLDDCFMQHFEHNHTIDNDLLSGVDENLYTEQVYSNKDLYIDPKVPVDNTENLDQEVNNIENLDDQEVSNYTESFDSDKDELNNFKCPVKIPEDEYDFLNFSDSD</sequence>
<accession>A0ACA9MUR2</accession>
<organism evidence="1 2">
    <name type="scientific">Racocetra persica</name>
    <dbReference type="NCBI Taxonomy" id="160502"/>
    <lineage>
        <taxon>Eukaryota</taxon>
        <taxon>Fungi</taxon>
        <taxon>Fungi incertae sedis</taxon>
        <taxon>Mucoromycota</taxon>
        <taxon>Glomeromycotina</taxon>
        <taxon>Glomeromycetes</taxon>
        <taxon>Diversisporales</taxon>
        <taxon>Gigasporaceae</taxon>
        <taxon>Racocetra</taxon>
    </lineage>
</organism>
<dbReference type="EMBL" id="CAJVQC010009057">
    <property type="protein sequence ID" value="CAG8599978.1"/>
    <property type="molecule type" value="Genomic_DNA"/>
</dbReference>
<name>A0ACA9MUR2_9GLOM</name>
<reference evidence="1" key="1">
    <citation type="submission" date="2021-06" db="EMBL/GenBank/DDBJ databases">
        <authorList>
            <person name="Kallberg Y."/>
            <person name="Tangrot J."/>
            <person name="Rosling A."/>
        </authorList>
    </citation>
    <scope>NUCLEOTIDE SEQUENCE</scope>
    <source>
        <strain evidence="1">MA461A</strain>
    </source>
</reference>